<protein>
    <submittedName>
        <fullName evidence="2">Uncharacterized protein</fullName>
    </submittedName>
</protein>
<name>A0A1M6IT93_9FIRM</name>
<evidence type="ECO:0000256" key="1">
    <source>
        <dbReference type="SAM" id="Phobius"/>
    </source>
</evidence>
<keyword evidence="1" id="KW-0812">Transmembrane</keyword>
<dbReference type="PROSITE" id="PS51257">
    <property type="entry name" value="PROKAR_LIPOPROTEIN"/>
    <property type="match status" value="1"/>
</dbReference>
<evidence type="ECO:0000313" key="2">
    <source>
        <dbReference type="EMBL" id="SHJ37614.1"/>
    </source>
</evidence>
<accession>A0A1M6IT93</accession>
<keyword evidence="3" id="KW-1185">Reference proteome</keyword>
<keyword evidence="1" id="KW-0472">Membrane</keyword>
<dbReference type="Proteomes" id="UP000184442">
    <property type="component" value="Unassembled WGS sequence"/>
</dbReference>
<dbReference type="AlphaFoldDB" id="A0A1M6IT93"/>
<dbReference type="EMBL" id="FQZS01000038">
    <property type="protein sequence ID" value="SHJ37614.1"/>
    <property type="molecule type" value="Genomic_DNA"/>
</dbReference>
<evidence type="ECO:0000313" key="3">
    <source>
        <dbReference type="Proteomes" id="UP000184442"/>
    </source>
</evidence>
<sequence>MKKEKVLYAITCAVGSCMIGFFAKELNKAYGIILFTIGIVLMVSSIIKLSK</sequence>
<reference evidence="2 3" key="1">
    <citation type="submission" date="2016-11" db="EMBL/GenBank/DDBJ databases">
        <authorList>
            <person name="Jaros S."/>
            <person name="Januszkiewicz K."/>
            <person name="Wedrychowicz H."/>
        </authorList>
    </citation>
    <scope>NUCLEOTIDE SEQUENCE [LARGE SCALE GENOMIC DNA]</scope>
    <source>
        <strain evidence="2 3">DSM 19022</strain>
    </source>
</reference>
<organism evidence="2 3">
    <name type="scientific">Lutispora thermophila DSM 19022</name>
    <dbReference type="NCBI Taxonomy" id="1122184"/>
    <lineage>
        <taxon>Bacteria</taxon>
        <taxon>Bacillati</taxon>
        <taxon>Bacillota</taxon>
        <taxon>Clostridia</taxon>
        <taxon>Lutisporales</taxon>
        <taxon>Lutisporaceae</taxon>
        <taxon>Lutispora</taxon>
    </lineage>
</organism>
<gene>
    <name evidence="2" type="ORF">SAMN02745176_03387</name>
</gene>
<feature type="transmembrane region" description="Helical" evidence="1">
    <location>
        <begin position="7"/>
        <end position="23"/>
    </location>
</feature>
<keyword evidence="1" id="KW-1133">Transmembrane helix</keyword>
<feature type="transmembrane region" description="Helical" evidence="1">
    <location>
        <begin position="29"/>
        <end position="47"/>
    </location>
</feature>
<dbReference type="RefSeq" id="WP_175548457.1">
    <property type="nucleotide sequence ID" value="NZ_FQZS01000038.1"/>
</dbReference>
<proteinExistence type="predicted"/>